<keyword evidence="5" id="KW-0472">Membrane</keyword>
<dbReference type="InterPro" id="IPR007810">
    <property type="entry name" value="Pep3/Vps18_beta-prop"/>
</dbReference>
<evidence type="ECO:0000256" key="6">
    <source>
        <dbReference type="ARBA" id="ARBA00029433"/>
    </source>
</evidence>
<evidence type="ECO:0000256" key="4">
    <source>
        <dbReference type="ARBA" id="ARBA00022833"/>
    </source>
</evidence>
<evidence type="ECO:0000256" key="8">
    <source>
        <dbReference type="SAM" id="MobiDB-lite"/>
    </source>
</evidence>
<dbReference type="GO" id="GO:0006904">
    <property type="term" value="P:vesicle docking involved in exocytosis"/>
    <property type="evidence" value="ECO:0007669"/>
    <property type="project" value="TreeGrafter"/>
</dbReference>
<organism evidence="11 12">
    <name type="scientific">Caulochytrium protostelioides</name>
    <dbReference type="NCBI Taxonomy" id="1555241"/>
    <lineage>
        <taxon>Eukaryota</taxon>
        <taxon>Fungi</taxon>
        <taxon>Fungi incertae sedis</taxon>
        <taxon>Chytridiomycota</taxon>
        <taxon>Chytridiomycota incertae sedis</taxon>
        <taxon>Chytridiomycetes</taxon>
        <taxon>Caulochytriales</taxon>
        <taxon>Caulochytriaceae</taxon>
        <taxon>Caulochytrium</taxon>
    </lineage>
</organism>
<dbReference type="AlphaFoldDB" id="A0A4P9X7N5"/>
<evidence type="ECO:0000313" key="12">
    <source>
        <dbReference type="Proteomes" id="UP000274922"/>
    </source>
</evidence>
<dbReference type="GO" id="GO:0008270">
    <property type="term" value="F:zinc ion binding"/>
    <property type="evidence" value="ECO:0007669"/>
    <property type="project" value="UniProtKB-KW"/>
</dbReference>
<feature type="region of interest" description="Disordered" evidence="8">
    <location>
        <begin position="237"/>
        <end position="269"/>
    </location>
</feature>
<dbReference type="PROSITE" id="PS50236">
    <property type="entry name" value="CHCR"/>
    <property type="match status" value="1"/>
</dbReference>
<dbReference type="Pfam" id="PF05131">
    <property type="entry name" value="Pep3_Vps18"/>
    <property type="match status" value="1"/>
</dbReference>
<evidence type="ECO:0000259" key="9">
    <source>
        <dbReference type="Pfam" id="PF05131"/>
    </source>
</evidence>
<dbReference type="GO" id="GO:0030674">
    <property type="term" value="F:protein-macromolecule adaptor activity"/>
    <property type="evidence" value="ECO:0007669"/>
    <property type="project" value="TreeGrafter"/>
</dbReference>
<evidence type="ECO:0000256" key="1">
    <source>
        <dbReference type="ARBA" id="ARBA00010454"/>
    </source>
</evidence>
<keyword evidence="2" id="KW-0479">Metal-binding</keyword>
<dbReference type="SUPFAM" id="SSF57850">
    <property type="entry name" value="RING/U-box"/>
    <property type="match status" value="1"/>
</dbReference>
<feature type="repeat" description="CHCR" evidence="7">
    <location>
        <begin position="372"/>
        <end position="532"/>
    </location>
</feature>
<gene>
    <name evidence="11" type="ORF">CXG81DRAFT_12263</name>
</gene>
<dbReference type="EMBL" id="ML014180">
    <property type="protein sequence ID" value="RKP01238.1"/>
    <property type="molecule type" value="Genomic_DNA"/>
</dbReference>
<feature type="domain" description="Pep3/Vps18 beta-propeller" evidence="9">
    <location>
        <begin position="3"/>
        <end position="120"/>
    </location>
</feature>
<keyword evidence="12" id="KW-1185">Reference proteome</keyword>
<evidence type="ECO:0000259" key="10">
    <source>
        <dbReference type="Pfam" id="PF26148"/>
    </source>
</evidence>
<dbReference type="GO" id="GO:0006886">
    <property type="term" value="P:intracellular protein transport"/>
    <property type="evidence" value="ECO:0007669"/>
    <property type="project" value="UniProtKB-UniRule"/>
</dbReference>
<keyword evidence="3" id="KW-0863">Zinc-finger</keyword>
<dbReference type="PANTHER" id="PTHR23323">
    <property type="entry name" value="VACUOLAR PROTEIN SORTING-ASSOCIATED PROTEIN"/>
    <property type="match status" value="1"/>
</dbReference>
<dbReference type="STRING" id="1555241.A0A4P9X7N5"/>
<dbReference type="InterPro" id="IPR058919">
    <property type="entry name" value="Pep3/Vps18_RING_C"/>
</dbReference>
<dbReference type="GO" id="GO:0007032">
    <property type="term" value="P:endosome organization"/>
    <property type="evidence" value="ECO:0007669"/>
    <property type="project" value="TreeGrafter"/>
</dbReference>
<evidence type="ECO:0000256" key="3">
    <source>
        <dbReference type="ARBA" id="ARBA00022771"/>
    </source>
</evidence>
<dbReference type="GO" id="GO:0048284">
    <property type="term" value="P:organelle fusion"/>
    <property type="evidence" value="ECO:0007669"/>
    <property type="project" value="TreeGrafter"/>
</dbReference>
<dbReference type="OrthoDB" id="1845386at2759"/>
<feature type="compositionally biased region" description="Low complexity" evidence="8">
    <location>
        <begin position="256"/>
        <end position="269"/>
    </location>
</feature>
<evidence type="ECO:0000256" key="2">
    <source>
        <dbReference type="ARBA" id="ARBA00022723"/>
    </source>
</evidence>
<dbReference type="GO" id="GO:0007033">
    <property type="term" value="P:vacuole organization"/>
    <property type="evidence" value="ECO:0007669"/>
    <property type="project" value="TreeGrafter"/>
</dbReference>
<dbReference type="PANTHER" id="PTHR23323:SF26">
    <property type="entry name" value="VACUOLAR PROTEIN SORTING-ASSOCIATED PROTEIN 18 HOMOLOG"/>
    <property type="match status" value="1"/>
</dbReference>
<dbReference type="InterPro" id="IPR000547">
    <property type="entry name" value="Clathrin_H-chain/VPS_repeat"/>
</dbReference>
<name>A0A4P9X7N5_9FUNG</name>
<feature type="compositionally biased region" description="Low complexity" evidence="8">
    <location>
        <begin position="237"/>
        <end position="249"/>
    </location>
</feature>
<dbReference type="GO" id="GO:0005768">
    <property type="term" value="C:endosome"/>
    <property type="evidence" value="ECO:0007669"/>
    <property type="project" value="TreeGrafter"/>
</dbReference>
<accession>A0A4P9X7N5</accession>
<dbReference type="Pfam" id="PF26148">
    <property type="entry name" value="VPS18_RING_C"/>
    <property type="match status" value="1"/>
</dbReference>
<reference evidence="12" key="1">
    <citation type="journal article" date="2018" name="Nat. Microbiol.">
        <title>Leveraging single-cell genomics to expand the fungal tree of life.</title>
        <authorList>
            <person name="Ahrendt S.R."/>
            <person name="Quandt C.A."/>
            <person name="Ciobanu D."/>
            <person name="Clum A."/>
            <person name="Salamov A."/>
            <person name="Andreopoulos B."/>
            <person name="Cheng J.F."/>
            <person name="Woyke T."/>
            <person name="Pelin A."/>
            <person name="Henrissat B."/>
            <person name="Reynolds N.K."/>
            <person name="Benny G.L."/>
            <person name="Smith M.E."/>
            <person name="James T.Y."/>
            <person name="Grigoriev I.V."/>
        </authorList>
    </citation>
    <scope>NUCLEOTIDE SEQUENCE [LARGE SCALE GENOMIC DNA]</scope>
    <source>
        <strain evidence="12">ATCC 52028</strain>
    </source>
</reference>
<evidence type="ECO:0000256" key="5">
    <source>
        <dbReference type="ARBA" id="ARBA00023136"/>
    </source>
</evidence>
<evidence type="ECO:0000313" key="11">
    <source>
        <dbReference type="EMBL" id="RKP01238.1"/>
    </source>
</evidence>
<dbReference type="Proteomes" id="UP000274922">
    <property type="component" value="Unassembled WGS sequence"/>
</dbReference>
<sequence length="722" mass="79982">MRPRSLVWLTEQGFFTGQLALDQHPAADAGDSIIDAAQVLPFPTLDTPDAADPPIAMVASAYHYLFLYETSIKAVSALTHQRVFDEELALEHGERVLDLLGDVQAGTFWIATTLALFEVVTTREDRHAWRHFLRKRRFRDALALAPDAAHRDIVRVAHAEHLLSQSARVAAARVLADVQHTLTFEEIVLKLQEADPQCALRVFLLLKLHQTPVSDPVRTSLLCTWAVELSAADGATPADGAAATATRPTLRPPPSSRSASTSPSTSTLADRVHAARADFYRLLAKYKDRVPAALIYEVLAGHSRTHDMLAFAELTHDVAQHVASLIELDHHAGALKVLARCHDVEIHYRYARKLLWALPGQTMALWTRMPELQPERLLSDIMAYCQLAQQEDPVQRGPAARRQACTYLAYVVSHQGPQPPAIHNHLVSLLVQESHPKNEAPMLQYLAQHAHGEYDSQYALRLCHRKGLVQCVIEIYHSLQLYEQGVQLALSVADVDLAKKHADSIENDPELRKRLYMQIARHVAERHPDVMAVLDIAKDSGILTLQDVLPLLPELLLMEGLKSDICHVLEDIGLETHRLQETMHQTTATASLLQADLAALRGRTVLLSPLDRCTLCRQPLLACPDLFAFGCGHAFHRHCLRRAAPRYLPSRLADRVRQLAHDLDTLAAAGTAAAAAAQQRAAAAAELDSVLGADCVVCGERALRLLDQPLVREQDEDPSWDL</sequence>
<dbReference type="GO" id="GO:0030897">
    <property type="term" value="C:HOPS complex"/>
    <property type="evidence" value="ECO:0007669"/>
    <property type="project" value="TreeGrafter"/>
</dbReference>
<proteinExistence type="inferred from homology"/>
<comment type="subcellular location">
    <subcellularLocation>
        <location evidence="6">Endomembrane system</location>
        <topology evidence="6">Peripheral membrane protein</topology>
        <orientation evidence="6">Cytoplasmic side</orientation>
    </subcellularLocation>
</comment>
<keyword evidence="4" id="KW-0862">Zinc</keyword>
<comment type="similarity">
    <text evidence="1">Belongs to the VPS18 family.</text>
</comment>
<protein>
    <submittedName>
        <fullName evidence="11">Uncharacterized protein</fullName>
    </submittedName>
</protein>
<feature type="domain" description="Pep3/Vps18 RING C-terminal" evidence="10">
    <location>
        <begin position="609"/>
        <end position="703"/>
    </location>
</feature>
<evidence type="ECO:0000256" key="7">
    <source>
        <dbReference type="PROSITE-ProRule" id="PRU01006"/>
    </source>
</evidence>